<accession>A0A023D4A1</accession>
<proteinExistence type="predicted"/>
<gene>
    <name evidence="1" type="ORF">Amme_032_009</name>
</gene>
<organism evidence="1 2">
    <name type="scientific">Acidomonas methanolica NBRC 104435</name>
    <dbReference type="NCBI Taxonomy" id="1231351"/>
    <lineage>
        <taxon>Bacteria</taxon>
        <taxon>Pseudomonadati</taxon>
        <taxon>Pseudomonadota</taxon>
        <taxon>Alphaproteobacteria</taxon>
        <taxon>Acetobacterales</taxon>
        <taxon>Acetobacteraceae</taxon>
        <taxon>Acidomonas</taxon>
    </lineage>
</organism>
<protein>
    <recommendedName>
        <fullName evidence="3">Bacterioferritin-associated ferredoxin</fullName>
    </recommendedName>
</protein>
<dbReference type="InterPro" id="IPR041854">
    <property type="entry name" value="BFD-like_2Fe2S-bd_dom_sf"/>
</dbReference>
<reference evidence="1 2" key="2">
    <citation type="journal article" date="2014" name="FEMS Microbiol. Lett.">
        <title>Draft genomic DNA sequence of the facultatively methylotrophic bacterium Acidomonas methanolica type strain MB58.</title>
        <authorList>
            <person name="Higashiura N."/>
            <person name="Hadano H."/>
            <person name="Hirakawa H."/>
            <person name="Matsutani M."/>
            <person name="Takabe S."/>
            <person name="Matsushita K."/>
            <person name="Azuma Y."/>
        </authorList>
    </citation>
    <scope>NUCLEOTIDE SEQUENCE [LARGE SCALE GENOMIC DNA]</scope>
    <source>
        <strain evidence="1 2">MB58</strain>
    </source>
</reference>
<dbReference type="EMBL" id="BAND01000032">
    <property type="protein sequence ID" value="GAJ28631.1"/>
    <property type="molecule type" value="Genomic_DNA"/>
</dbReference>
<evidence type="ECO:0000313" key="2">
    <source>
        <dbReference type="Proteomes" id="UP000019760"/>
    </source>
</evidence>
<reference evidence="2" key="1">
    <citation type="journal article" date="2014" name="FEMS Microbiol. Lett.">
        <title>Draft Genomic DNA Sequence of the Facultatively Methylotrophic Bacterium Acidomonas methanolica type strain MB58.</title>
        <authorList>
            <person name="Higashiura N."/>
            <person name="Hadano H."/>
            <person name="Hirakawa H."/>
            <person name="Matsutani M."/>
            <person name="Takabe S."/>
            <person name="Matsushita K."/>
            <person name="Azuma Y."/>
        </authorList>
    </citation>
    <scope>NUCLEOTIDE SEQUENCE [LARGE SCALE GENOMIC DNA]</scope>
    <source>
        <strain evidence="2">MB58</strain>
    </source>
</reference>
<keyword evidence="2" id="KW-1185">Reference proteome</keyword>
<comment type="caution">
    <text evidence="1">The sequence shown here is derived from an EMBL/GenBank/DDBJ whole genome shotgun (WGS) entry which is preliminary data.</text>
</comment>
<dbReference type="Proteomes" id="UP000019760">
    <property type="component" value="Unassembled WGS sequence"/>
</dbReference>
<name>A0A023D4A1_ACIMT</name>
<sequence>MEGGASRPAEIYAARGCRAECGNCVPGVVCMLREIRDARRAVMAAARRAVMTTEAAACH</sequence>
<evidence type="ECO:0008006" key="3">
    <source>
        <dbReference type="Google" id="ProtNLM"/>
    </source>
</evidence>
<dbReference type="AlphaFoldDB" id="A0A023D4A1"/>
<dbReference type="Gene3D" id="1.10.10.1100">
    <property type="entry name" value="BFD-like [2Fe-2S]-binding domain"/>
    <property type="match status" value="1"/>
</dbReference>
<evidence type="ECO:0000313" key="1">
    <source>
        <dbReference type="EMBL" id="GAJ28631.1"/>
    </source>
</evidence>